<organism evidence="2 3">
    <name type="scientific">Leucobacter albus</name>
    <dbReference type="NCBI Taxonomy" id="272210"/>
    <lineage>
        <taxon>Bacteria</taxon>
        <taxon>Bacillati</taxon>
        <taxon>Actinomycetota</taxon>
        <taxon>Actinomycetes</taxon>
        <taxon>Micrococcales</taxon>
        <taxon>Microbacteriaceae</taxon>
        <taxon>Leucobacter</taxon>
    </lineage>
</organism>
<gene>
    <name evidence="2" type="ORF">ACFQ3U_10315</name>
</gene>
<dbReference type="EMBL" id="JBHTLY010000004">
    <property type="protein sequence ID" value="MFD1202284.1"/>
    <property type="molecule type" value="Genomic_DNA"/>
</dbReference>
<keyword evidence="1" id="KW-1133">Transmembrane helix</keyword>
<feature type="transmembrane region" description="Helical" evidence="1">
    <location>
        <begin position="23"/>
        <end position="45"/>
    </location>
</feature>
<reference evidence="3" key="1">
    <citation type="journal article" date="2019" name="Int. J. Syst. Evol. Microbiol.">
        <title>The Global Catalogue of Microorganisms (GCM) 10K type strain sequencing project: providing services to taxonomists for standard genome sequencing and annotation.</title>
        <authorList>
            <consortium name="The Broad Institute Genomics Platform"/>
            <consortium name="The Broad Institute Genome Sequencing Center for Infectious Disease"/>
            <person name="Wu L."/>
            <person name="Ma J."/>
        </authorList>
    </citation>
    <scope>NUCLEOTIDE SEQUENCE [LARGE SCALE GENOMIC DNA]</scope>
    <source>
        <strain evidence="3">CCUG 50213</strain>
    </source>
</reference>
<name>A0ABW3TQ00_9MICO</name>
<accession>A0ABW3TQ00</accession>
<comment type="caution">
    <text evidence="2">The sequence shown here is derived from an EMBL/GenBank/DDBJ whole genome shotgun (WGS) entry which is preliminary data.</text>
</comment>
<dbReference type="InterPro" id="IPR021224">
    <property type="entry name" value="DUF2690"/>
</dbReference>
<evidence type="ECO:0000256" key="1">
    <source>
        <dbReference type="SAM" id="Phobius"/>
    </source>
</evidence>
<protein>
    <submittedName>
        <fullName evidence="2">DUF2690 domain-containing protein</fullName>
    </submittedName>
</protein>
<sequence length="185" mass="19906">MASTGEPGSPGTPKHASKAGRSIALVAATATVSIALTSLVWWNVLQGREHYWQTLKSPLAGNNFLEVADGVDPMQTECREDKVVADIGTRLEDTVQVEMLYSNSCMGVWGRVTLLNGQPEGSVLAMRIYPADDPLSSRSQERTAENVNSLYTPLLIEPDVEARVCGIATLTVDDEVTELGPAMCI</sequence>
<dbReference type="Pfam" id="PF10901">
    <property type="entry name" value="DUF2690"/>
    <property type="match status" value="1"/>
</dbReference>
<keyword evidence="3" id="KW-1185">Reference proteome</keyword>
<dbReference type="RefSeq" id="WP_343961064.1">
    <property type="nucleotide sequence ID" value="NZ_BAAAKZ010000010.1"/>
</dbReference>
<proteinExistence type="predicted"/>
<keyword evidence="1" id="KW-0812">Transmembrane</keyword>
<evidence type="ECO:0000313" key="3">
    <source>
        <dbReference type="Proteomes" id="UP001597181"/>
    </source>
</evidence>
<keyword evidence="1" id="KW-0472">Membrane</keyword>
<dbReference type="Proteomes" id="UP001597181">
    <property type="component" value="Unassembled WGS sequence"/>
</dbReference>
<evidence type="ECO:0000313" key="2">
    <source>
        <dbReference type="EMBL" id="MFD1202284.1"/>
    </source>
</evidence>